<evidence type="ECO:0000313" key="2">
    <source>
        <dbReference type="Proteomes" id="UP000054516"/>
    </source>
</evidence>
<sequence length="154" mass="16565">MIKIQASSIPVAQALSQAFHILFFVANIGYLEPPPNPVVCIFKTGRNYSWNPKDGTVRISVANSLGGLDCELDPADAAETLEGNSPTVIFAGDRRHFVEELLQSSAASNEVLVALKRDREMALTSNLSQAGIPLTMTTVLEAYLIFVALVCPSS</sequence>
<gene>
    <name evidence="1" type="ORF">SAMD00023353_7500390</name>
</gene>
<keyword evidence="2" id="KW-1185">Reference proteome</keyword>
<evidence type="ECO:0000313" key="1">
    <source>
        <dbReference type="EMBL" id="GAP82377.1"/>
    </source>
</evidence>
<name>A0A1W2TAH8_ROSNE</name>
<proteinExistence type="predicted"/>
<reference evidence="1" key="1">
    <citation type="submission" date="2016-03" db="EMBL/GenBank/DDBJ databases">
        <title>Draft genome sequence of Rosellinia necatrix.</title>
        <authorList>
            <person name="Kanematsu S."/>
        </authorList>
    </citation>
    <scope>NUCLEOTIDE SEQUENCE [LARGE SCALE GENOMIC DNA]</scope>
    <source>
        <strain evidence="1">W97</strain>
    </source>
</reference>
<dbReference type="AlphaFoldDB" id="A0A1W2TAH8"/>
<protein>
    <submittedName>
        <fullName evidence="1">Putative kinesin light</fullName>
    </submittedName>
</protein>
<organism evidence="1">
    <name type="scientific">Rosellinia necatrix</name>
    <name type="common">White root-rot fungus</name>
    <dbReference type="NCBI Taxonomy" id="77044"/>
    <lineage>
        <taxon>Eukaryota</taxon>
        <taxon>Fungi</taxon>
        <taxon>Dikarya</taxon>
        <taxon>Ascomycota</taxon>
        <taxon>Pezizomycotina</taxon>
        <taxon>Sordariomycetes</taxon>
        <taxon>Xylariomycetidae</taxon>
        <taxon>Xylariales</taxon>
        <taxon>Xylariaceae</taxon>
        <taxon>Rosellinia</taxon>
    </lineage>
</organism>
<accession>A0A1W2TAH8</accession>
<dbReference type="Proteomes" id="UP000054516">
    <property type="component" value="Unassembled WGS sequence"/>
</dbReference>
<dbReference type="EMBL" id="DF977520">
    <property type="protein sequence ID" value="GAP82377.1"/>
    <property type="molecule type" value="Genomic_DNA"/>
</dbReference>